<accession>A0A2A4YSF5</accession>
<dbReference type="AlphaFoldDB" id="A0A2A4YSF5"/>
<dbReference type="SMART" id="SM00895">
    <property type="entry name" value="FCD"/>
    <property type="match status" value="1"/>
</dbReference>
<dbReference type="Gene3D" id="1.20.120.530">
    <property type="entry name" value="GntR ligand-binding domain-like"/>
    <property type="match status" value="1"/>
</dbReference>
<dbReference type="InterPro" id="IPR008920">
    <property type="entry name" value="TF_FadR/GntR_C"/>
</dbReference>
<dbReference type="SMART" id="SM00345">
    <property type="entry name" value="HTH_GNTR"/>
    <property type="match status" value="1"/>
</dbReference>
<dbReference type="GO" id="GO:0003677">
    <property type="term" value="F:DNA binding"/>
    <property type="evidence" value="ECO:0007669"/>
    <property type="project" value="UniProtKB-KW"/>
</dbReference>
<evidence type="ECO:0000313" key="5">
    <source>
        <dbReference type="EMBL" id="PCI97227.1"/>
    </source>
</evidence>
<dbReference type="PANTHER" id="PTHR43537:SF6">
    <property type="entry name" value="HTH-TYPE TRANSCRIPTIONAL REPRESSOR RSPR"/>
    <property type="match status" value="1"/>
</dbReference>
<reference evidence="5" key="2">
    <citation type="journal article" date="2018" name="ISME J.">
        <title>A dynamic microbial community with high functional redundancy inhabits the cold, oxic subseafloor aquifer.</title>
        <authorList>
            <person name="Tully B.J."/>
            <person name="Wheat C.G."/>
            <person name="Glazer B.T."/>
            <person name="Huber J.A."/>
        </authorList>
    </citation>
    <scope>NUCLEOTIDE SEQUENCE</scope>
    <source>
        <strain evidence="5">NORP83</strain>
    </source>
</reference>
<keyword evidence="3" id="KW-0804">Transcription</keyword>
<protein>
    <submittedName>
        <fullName evidence="5">GntR family transcriptional regulator</fullName>
    </submittedName>
</protein>
<proteinExistence type="predicted"/>
<evidence type="ECO:0000259" key="4">
    <source>
        <dbReference type="PROSITE" id="PS50949"/>
    </source>
</evidence>
<reference key="1">
    <citation type="submission" date="2017-08" db="EMBL/GenBank/DDBJ databases">
        <title>A dynamic microbial community with high functional redundancy inhabits the cold, oxic subseafloor aquifer.</title>
        <authorList>
            <person name="Tully B.J."/>
            <person name="Wheat C.G."/>
            <person name="Glazer B.T."/>
            <person name="Huber J.A."/>
        </authorList>
    </citation>
    <scope>NUCLEOTIDE SEQUENCE [LARGE SCALE GENOMIC DNA]</scope>
</reference>
<dbReference type="Pfam" id="PF07729">
    <property type="entry name" value="FCD"/>
    <property type="match status" value="1"/>
</dbReference>
<dbReference type="PROSITE" id="PS50949">
    <property type="entry name" value="HTH_GNTR"/>
    <property type="match status" value="1"/>
</dbReference>
<comment type="caution">
    <text evidence="5">The sequence shown here is derived from an EMBL/GenBank/DDBJ whole genome shotgun (WGS) entry which is preliminary data.</text>
</comment>
<dbReference type="GO" id="GO:0003700">
    <property type="term" value="F:DNA-binding transcription factor activity"/>
    <property type="evidence" value="ECO:0007669"/>
    <property type="project" value="InterPro"/>
</dbReference>
<dbReference type="SUPFAM" id="SSF48008">
    <property type="entry name" value="GntR ligand-binding domain-like"/>
    <property type="match status" value="1"/>
</dbReference>
<organism evidence="5">
    <name type="scientific">OCS116 cluster bacterium</name>
    <dbReference type="NCBI Taxonomy" id="2030921"/>
    <lineage>
        <taxon>Bacteria</taxon>
        <taxon>Pseudomonadati</taxon>
        <taxon>Pseudomonadota</taxon>
        <taxon>Alphaproteobacteria</taxon>
        <taxon>OCS116 cluster</taxon>
    </lineage>
</organism>
<evidence type="ECO:0000256" key="3">
    <source>
        <dbReference type="ARBA" id="ARBA00023163"/>
    </source>
</evidence>
<evidence type="ECO:0000256" key="1">
    <source>
        <dbReference type="ARBA" id="ARBA00023015"/>
    </source>
</evidence>
<keyword evidence="1" id="KW-0805">Transcription regulation</keyword>
<dbReference type="InterPro" id="IPR036390">
    <property type="entry name" value="WH_DNA-bd_sf"/>
</dbReference>
<name>A0A2A4YSF5_9PROT</name>
<dbReference type="SUPFAM" id="SSF46785">
    <property type="entry name" value="Winged helix' DNA-binding domain"/>
    <property type="match status" value="1"/>
</dbReference>
<dbReference type="CDD" id="cd07377">
    <property type="entry name" value="WHTH_GntR"/>
    <property type="match status" value="1"/>
</dbReference>
<dbReference type="Gene3D" id="1.10.10.10">
    <property type="entry name" value="Winged helix-like DNA-binding domain superfamily/Winged helix DNA-binding domain"/>
    <property type="match status" value="1"/>
</dbReference>
<feature type="domain" description="HTH gntR-type" evidence="4">
    <location>
        <begin position="14"/>
        <end position="81"/>
    </location>
</feature>
<dbReference type="EMBL" id="NVUS01000032">
    <property type="protein sequence ID" value="PCI97227.1"/>
    <property type="molecule type" value="Genomic_DNA"/>
</dbReference>
<dbReference type="Pfam" id="PF00392">
    <property type="entry name" value="GntR"/>
    <property type="match status" value="1"/>
</dbReference>
<dbReference type="PANTHER" id="PTHR43537">
    <property type="entry name" value="TRANSCRIPTIONAL REGULATOR, GNTR FAMILY"/>
    <property type="match status" value="1"/>
</dbReference>
<keyword evidence="2" id="KW-0238">DNA-binding</keyword>
<dbReference type="InterPro" id="IPR036388">
    <property type="entry name" value="WH-like_DNA-bd_sf"/>
</dbReference>
<dbReference type="InterPro" id="IPR000524">
    <property type="entry name" value="Tscrpt_reg_HTH_GntR"/>
</dbReference>
<gene>
    <name evidence="5" type="ORF">COB13_16165</name>
</gene>
<sequence>MRFQDKNWELDSLQIIGPQVLRILRERIVYCDLKPGQKITETGIAKDFATSRQPVREAFMKLSDEGLLEVKSQRGTYIRKIAMKSVMDIRFVREAIEADIVKLLATQIDARLTDELLVQIEAQKRLDKENYSEFHQLDEKFHWMLADAAGKTYAWNVVANVKSQMDRVRFLSARDFAFDKLIEQHEAIIVAIANADAVAAEKAMRGHLQEVLIDMPVIAKERPEFFEIT</sequence>
<dbReference type="InterPro" id="IPR011711">
    <property type="entry name" value="GntR_C"/>
</dbReference>
<evidence type="ECO:0000256" key="2">
    <source>
        <dbReference type="ARBA" id="ARBA00023125"/>
    </source>
</evidence>